<sequence>MKLFFGEFKADYSKYHFPYQVWLLKEEGDDINKIYGNGFLPIRSLSSVYYLCRNVRVDLSLFELSSENRRILKKTEGISASLVPLSQFNYSIEVQKLCHDYAEKRLGKDVFPVPAIKSIFSGQVYNQVLVFKNNEGDEVGYAVCFANNNLMQYAHAFYNLNFLRENLGARMMLEAVNLAKENHHKYIYLGTCYQEVSLYKTEFKGIEFFNGFSWSKNLTELKKLIQRRSEEFLFKDKEYLEKFYQTNLSVILNNFGIRVNF</sequence>
<comment type="caution">
    <text evidence="1">The sequence shown here is derived from an EMBL/GenBank/DDBJ whole genome shotgun (WGS) entry which is preliminary data.</text>
</comment>
<dbReference type="InterPro" id="IPR016181">
    <property type="entry name" value="Acyl_CoA_acyltransferase"/>
</dbReference>
<organism evidence="1 2">
    <name type="scientific">Candidatus Shapirobacteria bacterium CG03_land_8_20_14_0_80_39_12</name>
    <dbReference type="NCBI Taxonomy" id="1974879"/>
    <lineage>
        <taxon>Bacteria</taxon>
        <taxon>Candidatus Shapironibacteriota</taxon>
    </lineage>
</organism>
<dbReference type="AlphaFoldDB" id="A0A2M7BDT7"/>
<proteinExistence type="predicted"/>
<reference evidence="2" key="1">
    <citation type="submission" date="2017-09" db="EMBL/GenBank/DDBJ databases">
        <title>Depth-based differentiation of microbial function through sediment-hosted aquifers and enrichment of novel symbionts in the deep terrestrial subsurface.</title>
        <authorList>
            <person name="Probst A.J."/>
            <person name="Ladd B."/>
            <person name="Jarett J.K."/>
            <person name="Geller-Mcgrath D.E."/>
            <person name="Sieber C.M.K."/>
            <person name="Emerson J.B."/>
            <person name="Anantharaman K."/>
            <person name="Thomas B.C."/>
            <person name="Malmstrom R."/>
            <person name="Stieglmeier M."/>
            <person name="Klingl A."/>
            <person name="Woyke T."/>
            <person name="Ryan C.M."/>
            <person name="Banfield J.F."/>
        </authorList>
    </citation>
    <scope>NUCLEOTIDE SEQUENCE [LARGE SCALE GENOMIC DNA]</scope>
</reference>
<dbReference type="EMBL" id="PEVC01000025">
    <property type="protein sequence ID" value="PIV01278.1"/>
    <property type="molecule type" value="Genomic_DNA"/>
</dbReference>
<name>A0A2M7BDT7_9BACT</name>
<evidence type="ECO:0000313" key="1">
    <source>
        <dbReference type="EMBL" id="PIV01278.1"/>
    </source>
</evidence>
<dbReference type="SUPFAM" id="SSF55729">
    <property type="entry name" value="Acyl-CoA N-acyltransferases (Nat)"/>
    <property type="match status" value="1"/>
</dbReference>
<dbReference type="Proteomes" id="UP000229631">
    <property type="component" value="Unassembled WGS sequence"/>
</dbReference>
<gene>
    <name evidence="1" type="ORF">COS54_01290</name>
</gene>
<accession>A0A2M7BDT7</accession>
<protein>
    <recommendedName>
        <fullName evidence="3">N-end rule aminoacyl transferase C-terminal domain-containing protein</fullName>
    </recommendedName>
</protein>
<evidence type="ECO:0008006" key="3">
    <source>
        <dbReference type="Google" id="ProtNLM"/>
    </source>
</evidence>
<evidence type="ECO:0000313" key="2">
    <source>
        <dbReference type="Proteomes" id="UP000229631"/>
    </source>
</evidence>